<gene>
    <name evidence="3" type="ORF">ABID43_003756</name>
</gene>
<evidence type="ECO:0000313" key="3">
    <source>
        <dbReference type="EMBL" id="MET3694197.1"/>
    </source>
</evidence>
<evidence type="ECO:0000313" key="4">
    <source>
        <dbReference type="Proteomes" id="UP001549145"/>
    </source>
</evidence>
<feature type="region of interest" description="Disordered" evidence="1">
    <location>
        <begin position="21"/>
        <end position="48"/>
    </location>
</feature>
<evidence type="ECO:0000256" key="2">
    <source>
        <dbReference type="SAM" id="SignalP"/>
    </source>
</evidence>
<proteinExistence type="predicted"/>
<accession>A0ABV2L8M7</accession>
<dbReference type="RefSeq" id="WP_238282378.1">
    <property type="nucleotide sequence ID" value="NZ_BPQL01000169.1"/>
</dbReference>
<feature type="chain" id="PRO_5045335430" evidence="2">
    <location>
        <begin position="21"/>
        <end position="110"/>
    </location>
</feature>
<organism evidence="3 4">
    <name type="scientific">Methylobacterium goesingense</name>
    <dbReference type="NCBI Taxonomy" id="243690"/>
    <lineage>
        <taxon>Bacteria</taxon>
        <taxon>Pseudomonadati</taxon>
        <taxon>Pseudomonadota</taxon>
        <taxon>Alphaproteobacteria</taxon>
        <taxon>Hyphomicrobiales</taxon>
        <taxon>Methylobacteriaceae</taxon>
        <taxon>Methylobacterium</taxon>
    </lineage>
</organism>
<keyword evidence="4" id="KW-1185">Reference proteome</keyword>
<keyword evidence="2" id="KW-0732">Signal</keyword>
<comment type="caution">
    <text evidence="3">The sequence shown here is derived from an EMBL/GenBank/DDBJ whole genome shotgun (WGS) entry which is preliminary data.</text>
</comment>
<sequence length="110" mass="11396">MRTFSLTFVAASLIATAALAQSPSGNVGQPERFVPQAGGTTRGPIDNPSAYGAYRNMDGYVDMDVTGTVTEAPYASNREAIVEDSAKGGNAEQPNRIVPNLGTTSGGPKF</sequence>
<dbReference type="Proteomes" id="UP001549145">
    <property type="component" value="Unassembled WGS sequence"/>
</dbReference>
<feature type="region of interest" description="Disordered" evidence="1">
    <location>
        <begin position="84"/>
        <end position="110"/>
    </location>
</feature>
<protein>
    <submittedName>
        <fullName evidence="3">Uncharacterized protein</fullName>
    </submittedName>
</protein>
<feature type="signal peptide" evidence="2">
    <location>
        <begin position="1"/>
        <end position="20"/>
    </location>
</feature>
<evidence type="ECO:0000256" key="1">
    <source>
        <dbReference type="SAM" id="MobiDB-lite"/>
    </source>
</evidence>
<reference evidence="3 4" key="1">
    <citation type="submission" date="2024-06" db="EMBL/GenBank/DDBJ databases">
        <title>Genomic Encyclopedia of Type Strains, Phase IV (KMG-IV): sequencing the most valuable type-strain genomes for metagenomic binning, comparative biology and taxonomic classification.</title>
        <authorList>
            <person name="Goeker M."/>
        </authorList>
    </citation>
    <scope>NUCLEOTIDE SEQUENCE [LARGE SCALE GENOMIC DNA]</scope>
    <source>
        <strain evidence="3 4">DSM 21331</strain>
    </source>
</reference>
<name>A0ABV2L8M7_9HYPH</name>
<dbReference type="EMBL" id="JBEPMM010000012">
    <property type="protein sequence ID" value="MET3694197.1"/>
    <property type="molecule type" value="Genomic_DNA"/>
</dbReference>